<dbReference type="STRING" id="105351.A0A401KNU6"/>
<dbReference type="Proteomes" id="UP000286921">
    <property type="component" value="Unassembled WGS sequence"/>
</dbReference>
<dbReference type="EMBL" id="BDHI01000007">
    <property type="protein sequence ID" value="GCB20919.1"/>
    <property type="molecule type" value="Genomic_DNA"/>
</dbReference>
<proteinExistence type="predicted"/>
<gene>
    <name evidence="1" type="ORF">AAWM_03804</name>
</gene>
<comment type="caution">
    <text evidence="1">The sequence shown here is derived from an EMBL/GenBank/DDBJ whole genome shotgun (WGS) entry which is preliminary data.</text>
</comment>
<keyword evidence="2" id="KW-1185">Reference proteome</keyword>
<reference evidence="1 2" key="1">
    <citation type="submission" date="2016-09" db="EMBL/GenBank/DDBJ databases">
        <title>Aspergillus awamori IFM 58123T.</title>
        <authorList>
            <person name="Kusuya Y."/>
            <person name="Shimizu M."/>
            <person name="Takahashi H."/>
            <person name="Yaguchi T."/>
        </authorList>
    </citation>
    <scope>NUCLEOTIDE SEQUENCE [LARGE SCALE GENOMIC DNA]</scope>
    <source>
        <strain evidence="1 2">IFM 58123</strain>
    </source>
</reference>
<sequence>MELNIHALLHYLDGISGNALLAAVVRERAAYISASFLVHKNLARLMAHVTALANGEELIFHFHQIYGPNKLADVPVRRHWKHLKAVMADYRVNASVADIEGHPIQLISILDPTIEKLLQGEDLFQFHYALLRAEQMANEDLARLAKDYGYHYIFRIGLMEYYMTKTVAEKINFLKPDCRGYAYQTGVQACLYDAMEKRVRLNAAEKELILRAVDCQPDDAHRFSVQRDDIRLSELLRVTFHLAARLRVTTKKQGGGATGEKAQRGATGTELDMTPQFVCLRRQPADFLHARLTSSRTKRLSPAIVTNGCGPEQQWGSPCPLFRSRGAGDPNPSGSAISDRMMICGSPSAVVMLPP</sequence>
<evidence type="ECO:0000313" key="2">
    <source>
        <dbReference type="Proteomes" id="UP000286921"/>
    </source>
</evidence>
<protein>
    <submittedName>
        <fullName evidence="1">Uncharacterized protein</fullName>
    </submittedName>
</protein>
<dbReference type="AlphaFoldDB" id="A0A401KNU6"/>
<organism evidence="1 2">
    <name type="scientific">Aspergillus awamori</name>
    <name type="common">Black koji mold</name>
    <dbReference type="NCBI Taxonomy" id="105351"/>
    <lineage>
        <taxon>Eukaryota</taxon>
        <taxon>Fungi</taxon>
        <taxon>Dikarya</taxon>
        <taxon>Ascomycota</taxon>
        <taxon>Pezizomycotina</taxon>
        <taxon>Eurotiomycetes</taxon>
        <taxon>Eurotiomycetidae</taxon>
        <taxon>Eurotiales</taxon>
        <taxon>Aspergillaceae</taxon>
        <taxon>Aspergillus</taxon>
    </lineage>
</organism>
<evidence type="ECO:0000313" key="1">
    <source>
        <dbReference type="EMBL" id="GCB20919.1"/>
    </source>
</evidence>
<name>A0A401KNU6_ASPAW</name>
<accession>A0A401KNU6</accession>